<feature type="transmembrane region" description="Helical" evidence="8">
    <location>
        <begin position="463"/>
        <end position="488"/>
    </location>
</feature>
<name>A0A2M8PAK0_9CHLR</name>
<dbReference type="GO" id="GO:0009252">
    <property type="term" value="P:peptidoglycan biosynthetic process"/>
    <property type="evidence" value="ECO:0007669"/>
    <property type="project" value="UniProtKB-UniRule"/>
</dbReference>
<keyword evidence="8 9" id="KW-0961">Cell wall biogenesis/degradation</keyword>
<evidence type="ECO:0000313" key="10">
    <source>
        <dbReference type="EMBL" id="PJF34584.1"/>
    </source>
</evidence>
<dbReference type="GO" id="GO:0008360">
    <property type="term" value="P:regulation of cell shape"/>
    <property type="evidence" value="ECO:0007669"/>
    <property type="project" value="UniProtKB-UniRule"/>
</dbReference>
<dbReference type="InterPro" id="IPR004268">
    <property type="entry name" value="MurJ"/>
</dbReference>
<dbReference type="GO" id="GO:0015648">
    <property type="term" value="F:lipid-linked peptidoglycan transporter activity"/>
    <property type="evidence" value="ECO:0007669"/>
    <property type="project" value="UniProtKB-UniRule"/>
</dbReference>
<evidence type="ECO:0000256" key="5">
    <source>
        <dbReference type="ARBA" id="ARBA00022984"/>
    </source>
</evidence>
<dbReference type="CDD" id="cd13123">
    <property type="entry name" value="MATE_MurJ_like"/>
    <property type="match status" value="1"/>
</dbReference>
<dbReference type="EMBL" id="PGTM01000333">
    <property type="protein sequence ID" value="PJF34584.1"/>
    <property type="molecule type" value="Genomic_DNA"/>
</dbReference>
<reference evidence="10 11" key="1">
    <citation type="submission" date="2017-11" db="EMBL/GenBank/DDBJ databases">
        <title>Evolution of Phototrophy in the Chloroflexi Phylum Driven by Horizontal Gene Transfer.</title>
        <authorList>
            <person name="Ward L.M."/>
            <person name="Hemp J."/>
            <person name="Shih P.M."/>
            <person name="Mcglynn S.E."/>
            <person name="Fischer W."/>
        </authorList>
    </citation>
    <scope>NUCLEOTIDE SEQUENCE [LARGE SCALE GENOMIC DNA]</scope>
    <source>
        <strain evidence="10">JP3_13</strain>
    </source>
</reference>
<feature type="transmembrane region" description="Helical" evidence="8">
    <location>
        <begin position="277"/>
        <end position="308"/>
    </location>
</feature>
<dbReference type="PRINTS" id="PR01806">
    <property type="entry name" value="VIRFACTRMVIN"/>
</dbReference>
<evidence type="ECO:0000256" key="7">
    <source>
        <dbReference type="ARBA" id="ARBA00023136"/>
    </source>
</evidence>
<feature type="transmembrane region" description="Helical" evidence="8">
    <location>
        <begin position="494"/>
        <end position="515"/>
    </location>
</feature>
<organism evidence="10 11">
    <name type="scientific">Candidatus Thermofonsia Clade 1 bacterium</name>
    <dbReference type="NCBI Taxonomy" id="2364210"/>
    <lineage>
        <taxon>Bacteria</taxon>
        <taxon>Bacillati</taxon>
        <taxon>Chloroflexota</taxon>
        <taxon>Candidatus Thermofontia</taxon>
        <taxon>Candidatus Thermofonsia Clade 1</taxon>
    </lineage>
</organism>
<dbReference type="GO" id="GO:0071555">
    <property type="term" value="P:cell wall organization"/>
    <property type="evidence" value="ECO:0007669"/>
    <property type="project" value="UniProtKB-UniRule"/>
</dbReference>
<evidence type="ECO:0000256" key="6">
    <source>
        <dbReference type="ARBA" id="ARBA00022989"/>
    </source>
</evidence>
<keyword evidence="3 8" id="KW-0812">Transmembrane</keyword>
<gene>
    <name evidence="10" type="primary">mviN</name>
    <name evidence="8" type="synonym">murJ</name>
    <name evidence="10" type="ORF">CUN49_14920</name>
</gene>
<feature type="transmembrane region" description="Helical" evidence="8">
    <location>
        <begin position="431"/>
        <end position="451"/>
    </location>
</feature>
<dbReference type="UniPathway" id="UPA00219"/>
<feature type="transmembrane region" description="Helical" evidence="8">
    <location>
        <begin position="174"/>
        <end position="196"/>
    </location>
</feature>
<evidence type="ECO:0000256" key="4">
    <source>
        <dbReference type="ARBA" id="ARBA00022960"/>
    </source>
</evidence>
<dbReference type="AlphaFoldDB" id="A0A2M8PAK0"/>
<accession>A0A2M8PAK0</accession>
<dbReference type="PANTHER" id="PTHR47019">
    <property type="entry name" value="LIPID II FLIPPASE MURJ"/>
    <property type="match status" value="1"/>
</dbReference>
<feature type="transmembrane region" description="Helical" evidence="8">
    <location>
        <begin position="251"/>
        <end position="271"/>
    </location>
</feature>
<dbReference type="PANTHER" id="PTHR47019:SF1">
    <property type="entry name" value="LIPID II FLIPPASE MURJ"/>
    <property type="match status" value="1"/>
</dbReference>
<feature type="transmembrane region" description="Helical" evidence="8">
    <location>
        <begin position="396"/>
        <end position="419"/>
    </location>
</feature>
<sequence>MQAMANSQSSEAQALSSAQLRVISLIIAASFVLSGSLGLLRGVIIGAVFGVGSALDAFYAAYRLPEMLFTLVAGGALGSAFIPVFSRYLTQGESENAWRLARATLTLVTLIALALSLGAALIAFPLADRLLVPQASAAQKQLTAELMQIMLITVAIFSASGLIMAILNANQRFLAPALAPSMNNVGLIVGALLLAPQMGVHGLAWGAVMGAALHLIVQLPALRPFAARLRPDGTLIAAGIGEIVRLMLPRLIGMAAVQLNFVVNIILASAMPEGSLAALSLAFTLMFVVLGVVAQSAGTAIFPTLSLYGARGDLERFRRTLAEALRGVLFIALPATGGLIALAQPLVSVLFERGAWSRTDTVATAWALSFFAAGLAAFALQELLARAFYALRNTVAPVAVAVGGLLLNVALSLLLIQVVRGPEPGQGAHGGLALANALATLVESIVLWLWLRHKLGGLADRAVLSMAGRAFLAALGMSAVVGMIARLLAQAEPLYVVLIGVPLGAALYQGLAMLLGVPEARSLPMDVLRRLRRG</sequence>
<dbReference type="Proteomes" id="UP000229681">
    <property type="component" value="Unassembled WGS sequence"/>
</dbReference>
<comment type="subcellular location">
    <subcellularLocation>
        <location evidence="1 8">Cell membrane</location>
        <topology evidence="1 8">Multi-pass membrane protein</topology>
    </subcellularLocation>
</comment>
<dbReference type="Pfam" id="PF03023">
    <property type="entry name" value="MurJ"/>
    <property type="match status" value="1"/>
</dbReference>
<keyword evidence="5 8" id="KW-0573">Peptidoglycan synthesis</keyword>
<feature type="transmembrane region" description="Helical" evidence="8">
    <location>
        <begin position="146"/>
        <end position="167"/>
    </location>
</feature>
<dbReference type="HAMAP" id="MF_02078">
    <property type="entry name" value="MurJ_MviN"/>
    <property type="match status" value="1"/>
</dbReference>
<comment type="similarity">
    <text evidence="8 9">Belongs to the MurJ/MviN family.</text>
</comment>
<dbReference type="PIRSF" id="PIRSF002869">
    <property type="entry name" value="MviN"/>
    <property type="match status" value="1"/>
</dbReference>
<feature type="transmembrane region" description="Helical" evidence="8">
    <location>
        <begin position="68"/>
        <end position="88"/>
    </location>
</feature>
<keyword evidence="7 8" id="KW-0472">Membrane</keyword>
<evidence type="ECO:0000256" key="1">
    <source>
        <dbReference type="ARBA" id="ARBA00004651"/>
    </source>
</evidence>
<dbReference type="GO" id="GO:0005886">
    <property type="term" value="C:plasma membrane"/>
    <property type="evidence" value="ECO:0007669"/>
    <property type="project" value="UniProtKB-SubCell"/>
</dbReference>
<comment type="caution">
    <text evidence="10">The sequence shown here is derived from an EMBL/GenBank/DDBJ whole genome shotgun (WGS) entry which is preliminary data.</text>
</comment>
<dbReference type="GO" id="GO:0034204">
    <property type="term" value="P:lipid translocation"/>
    <property type="evidence" value="ECO:0007669"/>
    <property type="project" value="TreeGrafter"/>
</dbReference>
<keyword evidence="6 8" id="KW-1133">Transmembrane helix</keyword>
<keyword evidence="4 8" id="KW-0133">Cell shape</keyword>
<feature type="transmembrane region" description="Helical" evidence="8">
    <location>
        <begin position="363"/>
        <end position="384"/>
    </location>
</feature>
<feature type="transmembrane region" description="Helical" evidence="8">
    <location>
        <begin position="100"/>
        <end position="126"/>
    </location>
</feature>
<keyword evidence="2 8" id="KW-1003">Cell membrane</keyword>
<comment type="function">
    <text evidence="8 9">Involved in peptidoglycan biosynthesis. Transports lipid-linked peptidoglycan precursors from the inner to the outer leaflet of the cytoplasmic membrane.</text>
</comment>
<evidence type="ECO:0000256" key="8">
    <source>
        <dbReference type="HAMAP-Rule" id="MF_02078"/>
    </source>
</evidence>
<comment type="pathway">
    <text evidence="8">Cell wall biogenesis; peptidoglycan biosynthesis.</text>
</comment>
<protein>
    <recommendedName>
        <fullName evidence="8">Probable lipid II flippase MurJ</fullName>
    </recommendedName>
</protein>
<feature type="transmembrane region" description="Helical" evidence="8">
    <location>
        <begin position="202"/>
        <end position="222"/>
    </location>
</feature>
<evidence type="ECO:0000256" key="9">
    <source>
        <dbReference type="PIRNR" id="PIRNR002869"/>
    </source>
</evidence>
<feature type="transmembrane region" description="Helical" evidence="8">
    <location>
        <begin position="328"/>
        <end position="351"/>
    </location>
</feature>
<feature type="transmembrane region" description="Helical" evidence="8">
    <location>
        <begin position="40"/>
        <end position="62"/>
    </location>
</feature>
<evidence type="ECO:0000256" key="3">
    <source>
        <dbReference type="ARBA" id="ARBA00022692"/>
    </source>
</evidence>
<evidence type="ECO:0000256" key="2">
    <source>
        <dbReference type="ARBA" id="ARBA00022475"/>
    </source>
</evidence>
<dbReference type="NCBIfam" id="TIGR01695">
    <property type="entry name" value="murJ_mviN"/>
    <property type="match status" value="1"/>
</dbReference>
<dbReference type="InterPro" id="IPR051050">
    <property type="entry name" value="Lipid_II_flippase_MurJ/MviN"/>
</dbReference>
<keyword evidence="8 9" id="KW-0813">Transport</keyword>
<proteinExistence type="inferred from homology"/>
<evidence type="ECO:0000313" key="11">
    <source>
        <dbReference type="Proteomes" id="UP000229681"/>
    </source>
</evidence>